<dbReference type="GO" id="GO:0005615">
    <property type="term" value="C:extracellular space"/>
    <property type="evidence" value="ECO:0007669"/>
    <property type="project" value="InterPro"/>
</dbReference>
<comment type="caution">
    <text evidence="6">The sequence shown here is derived from an EMBL/GenBank/DDBJ whole genome shotgun (WGS) entry which is preliminary data.</text>
</comment>
<evidence type="ECO:0000313" key="6">
    <source>
        <dbReference type="EMBL" id="KAJ3657126.1"/>
    </source>
</evidence>
<sequence length="405" mass="46370">MSSCQNPAKEILQGNVTFTNKIYQILSRKPGNVFFSPFSLHVVLAMAYQGARNETLERLQKVLEIPDPLNTATGYKEIIHHLTTLENVLLQMAFKIYLKKDKQLMPSFENTVKEYFDSEVELVDFKQRTETAKKVNDWVAEKTHGKIRDIVDEESVSSSSVFLLNALYFKGDWDSPFYEGDTREMPFYLNDDNVVQVQMMTDRKRAPYKFDEQLNSQILALPYCGDEVHMVIILPEEKNGIGKLEAAISKINLSEILTDLHVRKVDVSLPKFKFDSSTEMDDVVKEMGLELIYHDRKADFRDMARLSPAQNLYVTKIVQKACIEVNEKGAEAAVTTGKYADHAGTQDRSNDKGLVVEMDIIECSVRVKCKVYKFVVDHPAIFMVVVGKAENMNILFYGRLYHPKY</sequence>
<dbReference type="PANTHER" id="PTHR11461">
    <property type="entry name" value="SERINE PROTEASE INHIBITOR, SERPIN"/>
    <property type="match status" value="1"/>
</dbReference>
<name>A0AA38MHU5_9CUCU</name>
<reference evidence="6" key="1">
    <citation type="journal article" date="2023" name="G3 (Bethesda)">
        <title>Whole genome assemblies of Zophobas morio and Tenebrio molitor.</title>
        <authorList>
            <person name="Kaur S."/>
            <person name="Stinson S.A."/>
            <person name="diCenzo G.C."/>
        </authorList>
    </citation>
    <scope>NUCLEOTIDE SEQUENCE</scope>
    <source>
        <strain evidence="6">QUZm001</strain>
    </source>
</reference>
<keyword evidence="3" id="KW-0722">Serine protease inhibitor</keyword>
<dbReference type="Gene3D" id="2.30.39.10">
    <property type="entry name" value="Alpha-1-antitrypsin, domain 1"/>
    <property type="match status" value="1"/>
</dbReference>
<evidence type="ECO:0000256" key="3">
    <source>
        <dbReference type="ARBA" id="ARBA00022900"/>
    </source>
</evidence>
<proteinExistence type="inferred from homology"/>
<dbReference type="Proteomes" id="UP001168821">
    <property type="component" value="Unassembled WGS sequence"/>
</dbReference>
<evidence type="ECO:0000256" key="4">
    <source>
        <dbReference type="RuleBase" id="RU000411"/>
    </source>
</evidence>
<keyword evidence="7" id="KW-1185">Reference proteome</keyword>
<accession>A0AA38MHU5</accession>
<dbReference type="GO" id="GO:0004867">
    <property type="term" value="F:serine-type endopeptidase inhibitor activity"/>
    <property type="evidence" value="ECO:0007669"/>
    <property type="project" value="UniProtKB-KW"/>
</dbReference>
<gene>
    <name evidence="6" type="ORF">Zmor_016151</name>
</gene>
<evidence type="ECO:0000256" key="1">
    <source>
        <dbReference type="ARBA" id="ARBA00009500"/>
    </source>
</evidence>
<dbReference type="InterPro" id="IPR042185">
    <property type="entry name" value="Serpin_sf_2"/>
</dbReference>
<dbReference type="InterPro" id="IPR042178">
    <property type="entry name" value="Serpin_sf_1"/>
</dbReference>
<protein>
    <recommendedName>
        <fullName evidence="5">Serpin domain-containing protein</fullName>
    </recommendedName>
</protein>
<dbReference type="InterPro" id="IPR036186">
    <property type="entry name" value="Serpin_sf"/>
</dbReference>
<evidence type="ECO:0000313" key="7">
    <source>
        <dbReference type="Proteomes" id="UP001168821"/>
    </source>
</evidence>
<evidence type="ECO:0000259" key="5">
    <source>
        <dbReference type="SMART" id="SM00093"/>
    </source>
</evidence>
<organism evidence="6 7">
    <name type="scientific">Zophobas morio</name>
    <dbReference type="NCBI Taxonomy" id="2755281"/>
    <lineage>
        <taxon>Eukaryota</taxon>
        <taxon>Metazoa</taxon>
        <taxon>Ecdysozoa</taxon>
        <taxon>Arthropoda</taxon>
        <taxon>Hexapoda</taxon>
        <taxon>Insecta</taxon>
        <taxon>Pterygota</taxon>
        <taxon>Neoptera</taxon>
        <taxon>Endopterygota</taxon>
        <taxon>Coleoptera</taxon>
        <taxon>Polyphaga</taxon>
        <taxon>Cucujiformia</taxon>
        <taxon>Tenebrionidae</taxon>
        <taxon>Zophobas</taxon>
    </lineage>
</organism>
<dbReference type="SUPFAM" id="SSF56574">
    <property type="entry name" value="Serpins"/>
    <property type="match status" value="1"/>
</dbReference>
<dbReference type="Gene3D" id="3.30.497.10">
    <property type="entry name" value="Antithrombin, subunit I, domain 2"/>
    <property type="match status" value="1"/>
</dbReference>
<dbReference type="AlphaFoldDB" id="A0AA38MHU5"/>
<dbReference type="InterPro" id="IPR000215">
    <property type="entry name" value="Serpin_fam"/>
</dbReference>
<dbReference type="SMART" id="SM00093">
    <property type="entry name" value="SERPIN"/>
    <property type="match status" value="1"/>
</dbReference>
<dbReference type="InterPro" id="IPR023796">
    <property type="entry name" value="Serpin_dom"/>
</dbReference>
<feature type="domain" description="Serpin" evidence="5">
    <location>
        <begin position="20"/>
        <end position="403"/>
    </location>
</feature>
<dbReference type="EMBL" id="JALNTZ010000004">
    <property type="protein sequence ID" value="KAJ3657126.1"/>
    <property type="molecule type" value="Genomic_DNA"/>
</dbReference>
<keyword evidence="2" id="KW-0646">Protease inhibitor</keyword>
<dbReference type="CDD" id="cd19601">
    <property type="entry name" value="serpin42Da-like"/>
    <property type="match status" value="1"/>
</dbReference>
<evidence type="ECO:0000256" key="2">
    <source>
        <dbReference type="ARBA" id="ARBA00022690"/>
    </source>
</evidence>
<comment type="similarity">
    <text evidence="1 4">Belongs to the serpin family.</text>
</comment>
<dbReference type="PANTHER" id="PTHR11461:SF211">
    <property type="entry name" value="GH10112P-RELATED"/>
    <property type="match status" value="1"/>
</dbReference>
<dbReference type="Pfam" id="PF00079">
    <property type="entry name" value="Serpin"/>
    <property type="match status" value="1"/>
</dbReference>